<name>A0A2T3A254_9PEZI</name>
<accession>A0A2T3A254</accession>
<dbReference type="EMBL" id="KZ678501">
    <property type="protein sequence ID" value="PSR81475.1"/>
    <property type="molecule type" value="Genomic_DNA"/>
</dbReference>
<reference evidence="1 2" key="1">
    <citation type="journal article" date="2018" name="Mycol. Prog.">
        <title>Coniella lustricola, a new species from submerged detritus.</title>
        <authorList>
            <person name="Raudabaugh D.B."/>
            <person name="Iturriaga T."/>
            <person name="Carver A."/>
            <person name="Mondo S."/>
            <person name="Pangilinan J."/>
            <person name="Lipzen A."/>
            <person name="He G."/>
            <person name="Amirebrahimi M."/>
            <person name="Grigoriev I.V."/>
            <person name="Miller A.N."/>
        </authorList>
    </citation>
    <scope>NUCLEOTIDE SEQUENCE [LARGE SCALE GENOMIC DNA]</scope>
    <source>
        <strain evidence="1 2">B22-T-1</strain>
    </source>
</reference>
<organism evidence="1 2">
    <name type="scientific">Coniella lustricola</name>
    <dbReference type="NCBI Taxonomy" id="2025994"/>
    <lineage>
        <taxon>Eukaryota</taxon>
        <taxon>Fungi</taxon>
        <taxon>Dikarya</taxon>
        <taxon>Ascomycota</taxon>
        <taxon>Pezizomycotina</taxon>
        <taxon>Sordariomycetes</taxon>
        <taxon>Sordariomycetidae</taxon>
        <taxon>Diaporthales</taxon>
        <taxon>Schizoparmaceae</taxon>
        <taxon>Coniella</taxon>
    </lineage>
</organism>
<dbReference type="OrthoDB" id="5430916at2759"/>
<gene>
    <name evidence="1" type="ORF">BD289DRAFT_40162</name>
</gene>
<dbReference type="Proteomes" id="UP000241462">
    <property type="component" value="Unassembled WGS sequence"/>
</dbReference>
<evidence type="ECO:0000313" key="2">
    <source>
        <dbReference type="Proteomes" id="UP000241462"/>
    </source>
</evidence>
<evidence type="ECO:0000313" key="1">
    <source>
        <dbReference type="EMBL" id="PSR81475.1"/>
    </source>
</evidence>
<keyword evidence="2" id="KW-1185">Reference proteome</keyword>
<protein>
    <submittedName>
        <fullName evidence="1">Uncharacterized protein</fullName>
    </submittedName>
</protein>
<dbReference type="InParanoid" id="A0A2T3A254"/>
<dbReference type="AlphaFoldDB" id="A0A2T3A254"/>
<proteinExistence type="predicted"/>
<sequence length="733" mass="81751">MALRSADPNTLKGYDLVITVSQDALNKQFKTLYDKEIPSDLMPDPEDLQGFAQLPPAKHYINHDIKIHPQTLEDWDDEDFEDVRPAERPADGKFWLGASEWVEGEIEAPFVSFGEEEGDKRAVRVHLKFKTGRLYYQQNSVTRKVNLAGCTLSWLVKLTHTEVNNAMSDIVAASADPSKHALVAPAVADKIKAIADEKYTVTALFCLFQSTRVVNSFQFLNLQGVNEAGSSKAAIAASLMSSYFTTLAARTSVASTPNNPFVLGYGLTQKVEGQSDEQKKRAEHVPYLVPRDFDLTVTKGDADFSNGVLNYCIVTNRSDGTAPIVVDSKKDIAAGIWDDGDTPYARIRADGKASGADGVMAFSRGIFRDLWLKENFLPYFKANLEELKKSLVPQGDNVAKEPNYWCQEATTIGQGQPNEISMRQDFRFNDMPCQEMDTQKMLETESLSNFMKIVLKVCKTVGIEMKYDQRRLTSGLAEAQLVYTSDVQNNPNLSRASDQRRKIYFDLQLKSLVTITQQAAGICNINRIAENKERNLLFLNPITAVVELTTNMDFYKRIFSEWRDARRADIAISVKAGFDLGPAEDSWKLETIKTAPRTTIPLGHETMKRQILGPTSYSTLENIGSVEKLRNLSERMNEDGVIIELSNHAMFKEFGTSKGMDNFAQPATQWAEGFENTLESNMAALASSLATKLILPAGNVFEFKSLNTDSQGHVYTLITYKEAAGVEQHNTSE</sequence>